<dbReference type="SMART" id="SM00360">
    <property type="entry name" value="RRM"/>
    <property type="match status" value="1"/>
</dbReference>
<dbReference type="PANTHER" id="PTHR11006:SF4">
    <property type="entry name" value="PROTEIN ARGININE N-METHYLTRANSFERASE 7"/>
    <property type="match status" value="1"/>
</dbReference>
<dbReference type="GO" id="GO:0032259">
    <property type="term" value="P:methylation"/>
    <property type="evidence" value="ECO:0007669"/>
    <property type="project" value="UniProtKB-KW"/>
</dbReference>
<proteinExistence type="predicted"/>
<dbReference type="GeneID" id="9048222"/>
<dbReference type="CDD" id="cd02440">
    <property type="entry name" value="AdoMet_MTases"/>
    <property type="match status" value="1"/>
</dbReference>
<feature type="region of interest" description="Disordered" evidence="4">
    <location>
        <begin position="107"/>
        <end position="204"/>
    </location>
</feature>
<dbReference type="GO" id="GO:0042054">
    <property type="term" value="F:histone methyltransferase activity"/>
    <property type="evidence" value="ECO:0007669"/>
    <property type="project" value="TreeGrafter"/>
</dbReference>
<feature type="region of interest" description="Disordered" evidence="4">
    <location>
        <begin position="218"/>
        <end position="269"/>
    </location>
</feature>
<keyword evidence="2" id="KW-0694">RNA-binding</keyword>
<feature type="domain" description="RRM" evidence="5">
    <location>
        <begin position="271"/>
        <end position="340"/>
    </location>
</feature>
<dbReference type="InterPro" id="IPR029063">
    <property type="entry name" value="SAM-dependent_MTases_sf"/>
</dbReference>
<dbReference type="InterPro" id="IPR041698">
    <property type="entry name" value="Methyltransf_25"/>
</dbReference>
<sequence length="1618" mass="179177">MVVTAAALVNGDVRDGMLSQAPTVEEANTVEEEAEEKEDCFYNAHSVNTQQSATSGKSEQMVMPAGLNSEEGDSGRGVHLLEGGREALEAAIETPIIKRIVIGMTEAGEDKASPPPPAPQEELPPVDDGSDGELPFPYNQMGNSGVSDDEDPLGYGDDSPTSGPEGTSQEKEGSTKAEDNTPWWQRFHPAKPPPPKQDGFNDDDMAAQFGYAGQQAWGQQLPTGQPGNPTFQPRQMNAPLPPQFPPPPPVAGAGGYGQQPPPPPPRAPPPSTLILSNIPADVSLPALFQHCQKYGEVSGVHCKLEEGNATVEFTNRQSAIAMMAEPVLGHPEIQVKWQVTNLPAGSPSAMPQMGGAAIASSPGGGRPGGRGGGYREGGGKGFRQQQQQPRHAGNLVLENAEHQHQRAAREAKQAQEMQRVAVLSRMSETVKQLLSKLTDEKTSETQKEMYKKMLEKVKEQMHALSEDMQKEKAEKAKARDAAIRARYAGMQALQKNQSKESQDRMTLDNRPRAVLLEEMDSDFDSVPVVMEYFRVLDVKGVRDFIWREDSCIVRFESRWAAEEFVKQSTKFPFKCSYLANETADAAAKVTEPMQPLPPGAGAVIGAEVPEDDEQPVGQVADGEGKQPVVVVEEEEVEVMEVGEEEDRPEHPGVYAELRQVRERLHEESVNEWHVRMLNDGARNVAYKKAIAEAMRDKEGQIDRVIDVGCGTGILSYYLAECAPKGTEITACDCSWALCEVARRACGPRVKVIQADSADLVLEAPADMVVAELMDCALLGEGFLDVVRDLRRRGQVKEEALVIPERGTVYGCVVESDVIRERNLYVGENVRLEDGYGSIHGRGGFQYRALTNTFRVCSADFGSGQVGGLGVREVEVREGGECACVLVWWEATLYGDIRINSVKDCDWDYAVFPCPRRKVEEGETIRVRVAYEESKLTVEFDGSYAVDATEASEFDIMTASSIRKRGCSGYRSGDLSRGGLVLDLTGVGHSIAPYLLAEGFSGSLLSWMPREGDGLWSLLRDQLVHFRISPEDFAKHVCVVEANSQREFVEEIQFRGLLSGRPLERVIFQPVLPWGEVDPESWEIVTSLRDEVAITPSQVISCKGCWTGSAAVRTATVVEERSVPETIREEVNRGELLRVDMLKDFPLEDLQMIGEAVPLFGVDVVSGEVSMSCCSTREGGGFTFGSIPVRIPEGATGLVLQYTPSPLPVTGRCVIPCRGEGGGSAEIRVAWASQPTPTGWYVGGVRGSLGWLVIKWHTNERPRLVALVEALLEEGRVSLRRLKTPMKDFAGVQGTMGSYAKAFRWGSQRKKGRWYYRYHKPLGHGNWQKYIERYETPRELESRQRLVFSTRADYRTYKQAISWQWKLPKAIAEATTVDEVLDAWMLYRHRQFKQHHHFFKVLQRLVEVQSKSGHVNPSDWRLAFITKKLRGRTQQLVNTPRLARLYSRLGSGDGMWFMVEKCTRYLSREYMLARYKPYQLVWIADAWGACRLRDTFLFGRLARYLSRVVPQLTSDQLLTVMEAYGRCEVTHAALMGRILNEVLKRKLSVQQYARMAAALGLLRVQDYTALEMAAHAAVNAINAGVGYTTTDLVTIAEAHSKLKVNDTKLFQNVIAAILV</sequence>
<feature type="coiled-coil region" evidence="3">
    <location>
        <begin position="447"/>
        <end position="481"/>
    </location>
</feature>
<feature type="compositionally biased region" description="Polar residues" evidence="4">
    <location>
        <begin position="218"/>
        <end position="235"/>
    </location>
</feature>
<dbReference type="OrthoDB" id="445328at2759"/>
<dbReference type="GO" id="GO:0003723">
    <property type="term" value="F:RNA binding"/>
    <property type="evidence" value="ECO:0007669"/>
    <property type="project" value="UniProtKB-UniRule"/>
</dbReference>
<dbReference type="Gene3D" id="2.70.160.11">
    <property type="entry name" value="Hnrnp arginine n-methyltransferase1"/>
    <property type="match status" value="1"/>
</dbReference>
<evidence type="ECO:0000256" key="3">
    <source>
        <dbReference type="SAM" id="Coils"/>
    </source>
</evidence>
<feature type="compositionally biased region" description="Pro residues" evidence="4">
    <location>
        <begin position="259"/>
        <end position="269"/>
    </location>
</feature>
<evidence type="ECO:0000313" key="7">
    <source>
        <dbReference type="Proteomes" id="UP000007800"/>
    </source>
</evidence>
<dbReference type="InterPro" id="IPR035979">
    <property type="entry name" value="RBD_domain_sf"/>
</dbReference>
<protein>
    <submittedName>
        <fullName evidence="6">Protein arginine n-methyltransferase, putative</fullName>
    </submittedName>
</protein>
<dbReference type="EMBL" id="GG682149">
    <property type="protein sequence ID" value="EER03728.1"/>
    <property type="molecule type" value="Genomic_DNA"/>
</dbReference>
<evidence type="ECO:0000259" key="5">
    <source>
        <dbReference type="PROSITE" id="PS50102"/>
    </source>
</evidence>
<feature type="compositionally biased region" description="Pro residues" evidence="4">
    <location>
        <begin position="239"/>
        <end position="250"/>
    </location>
</feature>
<keyword evidence="1" id="KW-0949">S-adenosyl-L-methionine</keyword>
<dbReference type="Pfam" id="PF13649">
    <property type="entry name" value="Methyltransf_25"/>
    <property type="match status" value="1"/>
</dbReference>
<dbReference type="Gene3D" id="3.30.70.330">
    <property type="match status" value="1"/>
</dbReference>
<feature type="compositionally biased region" description="Basic and acidic residues" evidence="4">
    <location>
        <begin position="168"/>
        <end position="179"/>
    </location>
</feature>
<gene>
    <name evidence="6" type="ORF">Pmar_PMAR023026</name>
</gene>
<dbReference type="PANTHER" id="PTHR11006">
    <property type="entry name" value="PROTEIN ARGININE N-METHYLTRANSFERASE"/>
    <property type="match status" value="1"/>
</dbReference>
<keyword evidence="6" id="KW-0808">Transferase</keyword>
<reference evidence="6 7" key="1">
    <citation type="submission" date="2008-07" db="EMBL/GenBank/DDBJ databases">
        <authorList>
            <person name="El-Sayed N."/>
            <person name="Caler E."/>
            <person name="Inman J."/>
            <person name="Amedeo P."/>
            <person name="Hass B."/>
            <person name="Wortman J."/>
        </authorList>
    </citation>
    <scope>NUCLEOTIDE SEQUENCE [LARGE SCALE GENOMIC DNA]</scope>
    <source>
        <strain evidence="7">ATCC 50983 / TXsc</strain>
    </source>
</reference>
<organism evidence="7">
    <name type="scientific">Perkinsus marinus (strain ATCC 50983 / TXsc)</name>
    <dbReference type="NCBI Taxonomy" id="423536"/>
    <lineage>
        <taxon>Eukaryota</taxon>
        <taxon>Sar</taxon>
        <taxon>Alveolata</taxon>
        <taxon>Perkinsozoa</taxon>
        <taxon>Perkinsea</taxon>
        <taxon>Perkinsida</taxon>
        <taxon>Perkinsidae</taxon>
        <taxon>Perkinsus</taxon>
    </lineage>
</organism>
<evidence type="ECO:0000256" key="4">
    <source>
        <dbReference type="SAM" id="MobiDB-lite"/>
    </source>
</evidence>
<dbReference type="InterPro" id="IPR025799">
    <property type="entry name" value="Arg_MeTrfase"/>
</dbReference>
<feature type="compositionally biased region" description="Gly residues" evidence="4">
    <location>
        <begin position="362"/>
        <end position="381"/>
    </location>
</feature>
<evidence type="ECO:0000256" key="2">
    <source>
        <dbReference type="PROSITE-ProRule" id="PRU00176"/>
    </source>
</evidence>
<name>C5LHX4_PERM5</name>
<evidence type="ECO:0000313" key="6">
    <source>
        <dbReference type="EMBL" id="EER03728.1"/>
    </source>
</evidence>
<keyword evidence="6" id="KW-0489">Methyltransferase</keyword>
<dbReference type="PROSITE" id="PS50102">
    <property type="entry name" value="RRM"/>
    <property type="match status" value="1"/>
</dbReference>
<feature type="region of interest" description="Disordered" evidence="4">
    <location>
        <begin position="355"/>
        <end position="390"/>
    </location>
</feature>
<dbReference type="SUPFAM" id="SSF53335">
    <property type="entry name" value="S-adenosyl-L-methionine-dependent methyltransferases"/>
    <property type="match status" value="1"/>
</dbReference>
<dbReference type="InterPro" id="IPR000504">
    <property type="entry name" value="RRM_dom"/>
</dbReference>
<dbReference type="Gene3D" id="3.40.50.150">
    <property type="entry name" value="Vaccinia Virus protein VP39"/>
    <property type="match status" value="1"/>
</dbReference>
<dbReference type="InParanoid" id="C5LHX4"/>
<keyword evidence="3" id="KW-0175">Coiled coil</keyword>
<dbReference type="GO" id="GO:0016274">
    <property type="term" value="F:protein-arginine N-methyltransferase activity"/>
    <property type="evidence" value="ECO:0007669"/>
    <property type="project" value="InterPro"/>
</dbReference>
<keyword evidence="7" id="KW-1185">Reference proteome</keyword>
<dbReference type="SUPFAM" id="SSF54928">
    <property type="entry name" value="RNA-binding domain, RBD"/>
    <property type="match status" value="1"/>
</dbReference>
<accession>C5LHX4</accession>
<dbReference type="Proteomes" id="UP000007800">
    <property type="component" value="Unassembled WGS sequence"/>
</dbReference>
<dbReference type="RefSeq" id="XP_002771912.1">
    <property type="nucleotide sequence ID" value="XM_002771866.1"/>
</dbReference>
<dbReference type="InterPro" id="IPR012677">
    <property type="entry name" value="Nucleotide-bd_a/b_plait_sf"/>
</dbReference>
<evidence type="ECO:0000256" key="1">
    <source>
        <dbReference type="ARBA" id="ARBA00022691"/>
    </source>
</evidence>